<dbReference type="eggNOG" id="COG3209">
    <property type="taxonomic scope" value="Bacteria"/>
</dbReference>
<dbReference type="EMBL" id="JPGY02000001">
    <property type="protein sequence ID" value="KRU13156.1"/>
    <property type="molecule type" value="Genomic_DNA"/>
</dbReference>
<dbReference type="AlphaFoldDB" id="A0A0H3IZ94"/>
<dbReference type="InterPro" id="IPR006637">
    <property type="entry name" value="ChW"/>
</dbReference>
<keyword evidence="6" id="KW-0378">Hydrolase</keyword>
<accession>A0A0H3IZ94</accession>
<feature type="compositionally biased region" description="Basic and acidic residues" evidence="2">
    <location>
        <begin position="452"/>
        <end position="469"/>
    </location>
</feature>
<reference evidence="6 9" key="1">
    <citation type="journal article" date="2015" name="Genome Announc.">
        <title>Complete Genome Sequence of the Nitrogen-Fixing and Solvent-Producing Clostridium pasteurianum DSM 525.</title>
        <authorList>
            <person name="Poehlein A."/>
            <person name="Grosse-Honebrink A."/>
            <person name="Zhang Y."/>
            <person name="Minton N.P."/>
            <person name="Daniel R."/>
        </authorList>
    </citation>
    <scope>NUCLEOTIDE SEQUENCE [LARGE SCALE GENOMIC DNA]</scope>
    <source>
        <strain evidence="6">DSM 525</strain>
        <strain evidence="9">DSM 525 / ATCC 6013</strain>
    </source>
</reference>
<gene>
    <name evidence="6" type="primary">wapA2</name>
    <name evidence="6" type="ORF">CLPA_c07460</name>
    <name evidence="7" type="ORF">CP6013_02404</name>
</gene>
<evidence type="ECO:0000259" key="4">
    <source>
        <dbReference type="Pfam" id="PF15654"/>
    </source>
</evidence>
<dbReference type="KEGG" id="cpat:CLPA_c07460"/>
<dbReference type="PATRIC" id="fig|1262449.7.peg.749"/>
<dbReference type="Pfam" id="PF07538">
    <property type="entry name" value="ChW"/>
    <property type="match status" value="1"/>
</dbReference>
<feature type="transmembrane region" description="Helical" evidence="3">
    <location>
        <begin position="391"/>
        <end position="415"/>
    </location>
</feature>
<feature type="region of interest" description="Disordered" evidence="2">
    <location>
        <begin position="452"/>
        <end position="473"/>
    </location>
</feature>
<proteinExistence type="predicted"/>
<dbReference type="EC" id="3.1.-.-" evidence="6"/>
<evidence type="ECO:0000256" key="3">
    <source>
        <dbReference type="SAM" id="Phobius"/>
    </source>
</evidence>
<dbReference type="Proteomes" id="UP000030905">
    <property type="component" value="Chromosome"/>
</dbReference>
<dbReference type="InterPro" id="IPR031325">
    <property type="entry name" value="RHS_repeat"/>
</dbReference>
<dbReference type="InterPro" id="IPR028898">
    <property type="entry name" value="Tox-WTIP_dom"/>
</dbReference>
<dbReference type="NCBIfam" id="TIGR01643">
    <property type="entry name" value="YD_repeat_2x"/>
    <property type="match status" value="2"/>
</dbReference>
<sequence length="539" mass="59817">MHTAGYHVWYQAQIENLGWQAPVQDGQIAGTTGQGLRLEALRIFIIKPGADSKNSAKIGTINNNGKQISYTYDANGNIQTITENGKTIKYTYNELNEVTREDNAVLNKTIVYTYDAGGNIRTKVEYAYTTGTLGAATKTINYGYGDSNWKDKLTSYNGKNISYDAIGNPLNDGTYSYTWEEGRQLKTISGGGKSISYKYNDAGIRTQKVVNGVTTNYHLEGDKVTYESNGTDKIYYTYDSEGDLISMNLNGTEYYYIRNAQGDIIGLFDKAGTQVVAYTYDTWGKLISTTGTLASTVGVKNPYRYRGYRYDGETGLYYLNARYYNAEWGRFINADAAVGSIGELISHNMFVYCLNNPVNMSDPSGNWPSFSNIIKAAKKVINTFVNVITRIVAVATVVVAVATVVSTIIGVNNSVQKPIVNAKMRELKKGWSYRRDKGGVATREKEHVHVEGGGKKYQQDVDGGRRKLENPYGLPSPPRKIRDLLKEKEGWDWDANELKRNLNKVVAGGATYLVYRGIRMAPSLAPPLWWTIPANAVAP</sequence>
<dbReference type="EMBL" id="CP009268">
    <property type="protein sequence ID" value="AJA50834.1"/>
    <property type="molecule type" value="Genomic_DNA"/>
</dbReference>
<dbReference type="InterPro" id="IPR056823">
    <property type="entry name" value="TEN-like_YD-shell"/>
</dbReference>
<name>A0A0H3IZ94_CLOPA</name>
<keyword evidence="9" id="KW-1185">Reference proteome</keyword>
<evidence type="ECO:0000256" key="1">
    <source>
        <dbReference type="ARBA" id="ARBA00022737"/>
    </source>
</evidence>
<feature type="domain" description="Tox-WTIP" evidence="4">
    <location>
        <begin position="477"/>
        <end position="539"/>
    </location>
</feature>
<dbReference type="Pfam" id="PF15654">
    <property type="entry name" value="Tox-WTIP"/>
    <property type="match status" value="1"/>
</dbReference>
<dbReference type="PANTHER" id="PTHR32305:SF17">
    <property type="entry name" value="TRNA NUCLEASE WAPA"/>
    <property type="match status" value="1"/>
</dbReference>
<dbReference type="GO" id="GO:0016787">
    <property type="term" value="F:hydrolase activity"/>
    <property type="evidence" value="ECO:0007669"/>
    <property type="project" value="UniProtKB-KW"/>
</dbReference>
<dbReference type="eggNOG" id="COG5492">
    <property type="taxonomic scope" value="Bacteria"/>
</dbReference>
<keyword evidence="3" id="KW-0472">Membrane</keyword>
<evidence type="ECO:0000313" key="7">
    <source>
        <dbReference type="EMBL" id="KRU13156.1"/>
    </source>
</evidence>
<dbReference type="PANTHER" id="PTHR32305">
    <property type="match status" value="1"/>
</dbReference>
<keyword evidence="3" id="KW-1133">Transmembrane helix</keyword>
<keyword evidence="3" id="KW-0812">Transmembrane</keyword>
<dbReference type="GeneID" id="93076293"/>
<feature type="domain" description="Teneurin-like YD-shell" evidence="5">
    <location>
        <begin position="151"/>
        <end position="337"/>
    </location>
</feature>
<dbReference type="Gene3D" id="2.180.10.10">
    <property type="entry name" value="RHS repeat-associated core"/>
    <property type="match status" value="1"/>
</dbReference>
<reference evidence="7 8" key="3">
    <citation type="journal article" name="Genome Announc.">
        <title>Improved Draft Genome Sequence of Clostridium pasteurianum Strain ATCC 6013 (DSM 525) Using a Hybrid Next-Generation Sequencing Approach.</title>
        <authorList>
            <person name="Pyne M.E."/>
            <person name="Utturkar S."/>
            <person name="Brown S.D."/>
            <person name="Moo-Young M."/>
            <person name="Chung D.A."/>
            <person name="Chou C.P."/>
        </authorList>
    </citation>
    <scope>NUCLEOTIDE SEQUENCE [LARGE SCALE GENOMIC DNA]</scope>
    <source>
        <strain evidence="7 8">ATCC 6013</strain>
    </source>
</reference>
<dbReference type="Pfam" id="PF05593">
    <property type="entry name" value="RHS_repeat"/>
    <property type="match status" value="1"/>
</dbReference>
<evidence type="ECO:0000313" key="8">
    <source>
        <dbReference type="Proteomes" id="UP000028042"/>
    </source>
</evidence>
<reference evidence="7" key="2">
    <citation type="submission" date="2015-10" db="EMBL/GenBank/DDBJ databases">
        <title>Improved Draft Genome Sequence of Clostridium pasteurianum Strain ATCC 6013 (DSM 525) Using a Hybrid Next-Generation Sequencing Approach.</title>
        <authorList>
            <person name="Pyne M.E."/>
            <person name="Utturkar S.M."/>
            <person name="Brown S.D."/>
            <person name="Moo-Young M."/>
            <person name="Chung D.A."/>
            <person name="Chou P.C."/>
        </authorList>
    </citation>
    <scope>NUCLEOTIDE SEQUENCE</scope>
    <source>
        <strain evidence="7">ATCC 6013</strain>
    </source>
</reference>
<dbReference type="Proteomes" id="UP000028042">
    <property type="component" value="Unassembled WGS sequence"/>
</dbReference>
<dbReference type="KEGG" id="cpae:CPAST_c07460"/>
<evidence type="ECO:0000256" key="2">
    <source>
        <dbReference type="SAM" id="MobiDB-lite"/>
    </source>
</evidence>
<dbReference type="Pfam" id="PF25023">
    <property type="entry name" value="TEN_YD-shell"/>
    <property type="match status" value="1"/>
</dbReference>
<keyword evidence="1" id="KW-0677">Repeat</keyword>
<dbReference type="RefSeq" id="WP_080751510.1">
    <property type="nucleotide sequence ID" value="NZ_ANZB01000010.1"/>
</dbReference>
<dbReference type="SMART" id="SM00728">
    <property type="entry name" value="ChW"/>
    <property type="match status" value="1"/>
</dbReference>
<dbReference type="InterPro" id="IPR006530">
    <property type="entry name" value="YD"/>
</dbReference>
<dbReference type="InterPro" id="IPR022385">
    <property type="entry name" value="Rhs_assc_core"/>
</dbReference>
<organism evidence="6 9">
    <name type="scientific">Clostridium pasteurianum DSM 525 = ATCC 6013</name>
    <dbReference type="NCBI Taxonomy" id="1262449"/>
    <lineage>
        <taxon>Bacteria</taxon>
        <taxon>Bacillati</taxon>
        <taxon>Bacillota</taxon>
        <taxon>Clostridia</taxon>
        <taxon>Eubacteriales</taxon>
        <taxon>Clostridiaceae</taxon>
        <taxon>Clostridium</taxon>
    </lineage>
</organism>
<evidence type="ECO:0000313" key="9">
    <source>
        <dbReference type="Proteomes" id="UP000030905"/>
    </source>
</evidence>
<dbReference type="InterPro" id="IPR050708">
    <property type="entry name" value="T6SS_VgrG/RHS"/>
</dbReference>
<dbReference type="NCBIfam" id="TIGR03696">
    <property type="entry name" value="Rhs_assc_core"/>
    <property type="match status" value="1"/>
</dbReference>
<evidence type="ECO:0000313" key="6">
    <source>
        <dbReference type="EMBL" id="AJA50834.1"/>
    </source>
</evidence>
<protein>
    <submittedName>
        <fullName evidence="7">RHS repeat-associated core domain containing protein-containing protein</fullName>
    </submittedName>
    <submittedName>
        <fullName evidence="6">tRNA3(Ser)-specific nuclease WapA</fullName>
        <ecNumber evidence="6">3.1.-.-</ecNumber>
    </submittedName>
</protein>
<evidence type="ECO:0000259" key="5">
    <source>
        <dbReference type="Pfam" id="PF25023"/>
    </source>
</evidence>